<comment type="caution">
    <text evidence="1">The sequence shown here is derived from an EMBL/GenBank/DDBJ whole genome shotgun (WGS) entry which is preliminary data.</text>
</comment>
<reference evidence="1 2" key="1">
    <citation type="submission" date="2018-06" db="EMBL/GenBank/DDBJ databases">
        <title>Spirosoma sp. HMF3257 Genome sequencing and assembly.</title>
        <authorList>
            <person name="Kang H."/>
            <person name="Cha I."/>
            <person name="Kim H."/>
            <person name="Kang J."/>
            <person name="Joh K."/>
        </authorList>
    </citation>
    <scope>NUCLEOTIDE SEQUENCE [LARGE SCALE GENOMIC DNA]</scope>
    <source>
        <strain evidence="1 2">HMF3257</strain>
    </source>
</reference>
<dbReference type="RefSeq" id="WP_111346872.1">
    <property type="nucleotide sequence ID" value="NZ_QLII01000001.1"/>
</dbReference>
<evidence type="ECO:0000313" key="1">
    <source>
        <dbReference type="EMBL" id="RAI76835.1"/>
    </source>
</evidence>
<name>A0A327NQ28_9BACT</name>
<organism evidence="1 2">
    <name type="scientific">Spirosoma telluris</name>
    <dbReference type="NCBI Taxonomy" id="2183553"/>
    <lineage>
        <taxon>Bacteria</taxon>
        <taxon>Pseudomonadati</taxon>
        <taxon>Bacteroidota</taxon>
        <taxon>Cytophagia</taxon>
        <taxon>Cytophagales</taxon>
        <taxon>Cytophagaceae</taxon>
        <taxon>Spirosoma</taxon>
    </lineage>
</organism>
<gene>
    <name evidence="1" type="ORF">HMF3257_26500</name>
</gene>
<evidence type="ECO:0000313" key="2">
    <source>
        <dbReference type="Proteomes" id="UP000249016"/>
    </source>
</evidence>
<dbReference type="Proteomes" id="UP000249016">
    <property type="component" value="Unassembled WGS sequence"/>
</dbReference>
<protein>
    <submittedName>
        <fullName evidence="1">Uncharacterized protein</fullName>
    </submittedName>
</protein>
<accession>A0A327NQ28</accession>
<keyword evidence="2" id="KW-1185">Reference proteome</keyword>
<proteinExistence type="predicted"/>
<dbReference type="OrthoDB" id="9921589at2"/>
<dbReference type="AlphaFoldDB" id="A0A327NQ28"/>
<sequence length="94" mass="10497">MKRAEKIALLTKVLQGGTSQSNRLRLQQVRAMPQSAIIIIDDLDFAGGQQMTDDDPVHFYDKGKKHEMTLGEAHQYARRFGVGTIFILPAKRGA</sequence>
<dbReference type="EMBL" id="QLII01000001">
    <property type="protein sequence ID" value="RAI76835.1"/>
    <property type="molecule type" value="Genomic_DNA"/>
</dbReference>